<feature type="transmembrane region" description="Helical" evidence="1">
    <location>
        <begin position="228"/>
        <end position="251"/>
    </location>
</feature>
<dbReference type="EMBL" id="FQUQ01000001">
    <property type="protein sequence ID" value="SHE77449.1"/>
    <property type="molecule type" value="Genomic_DNA"/>
</dbReference>
<feature type="transmembrane region" description="Helical" evidence="1">
    <location>
        <begin position="422"/>
        <end position="445"/>
    </location>
</feature>
<keyword evidence="1" id="KW-0472">Membrane</keyword>
<feature type="transmembrane region" description="Helical" evidence="1">
    <location>
        <begin position="105"/>
        <end position="126"/>
    </location>
</feature>
<reference evidence="3" key="1">
    <citation type="submission" date="2016-11" db="EMBL/GenBank/DDBJ databases">
        <authorList>
            <person name="Varghese N."/>
            <person name="Submissions S."/>
        </authorList>
    </citation>
    <scope>NUCLEOTIDE SEQUENCE [LARGE SCALE GENOMIC DNA]</scope>
    <source>
        <strain evidence="3">DSM 16990</strain>
    </source>
</reference>
<keyword evidence="1" id="KW-0812">Transmembrane</keyword>
<evidence type="ECO:0000313" key="3">
    <source>
        <dbReference type="Proteomes" id="UP000184287"/>
    </source>
</evidence>
<dbReference type="AlphaFoldDB" id="A0A1M4W8B6"/>
<keyword evidence="3" id="KW-1185">Reference proteome</keyword>
<sequence>MILLFSDKQEKALRYIWVLGIIVAFLQISNYFVNGYGPDNTFYTYLWYSSNWFLQSLLFAWYFYRNKLIAKGLILQLLFMPYYIFQADWSLFIDYHFPIDNSPNIYSVIRFITFFIPLICFAVFYYTSEGRPEGVSRLKGLIVPFLSVMVFSYGVSSDPNTLYSYIGRIGTESLYVKDIIVSIIFLLITFKSIGALIAFMYLSNRIYAVKKLFSPIEVQPISNQFFKWGFMISYTIFLLSIIDMGASIFSISFSSSSSKPTTITYILSYLMILLISGRFFAILLQYRNYTLQKYLGVLNAISIIPVLNLISLFTLLFVKKSVLPIGTYIQHLKRKRYIHLIIYSVLLTLYILYKYYGDPEGYRQAAVLYKIPVFIVAVVLLSRYKISTLIVPFIIILFLYYQDVTDFFNFTKGLVFFFMEKVFSLFLWLGSIAMFMLSYVVHYILHKSFYTEYFEEKDEEAFEQHIEKFN</sequence>
<evidence type="ECO:0000313" key="2">
    <source>
        <dbReference type="EMBL" id="SHE77449.1"/>
    </source>
</evidence>
<dbReference type="Proteomes" id="UP000184287">
    <property type="component" value="Unassembled WGS sequence"/>
</dbReference>
<feature type="transmembrane region" description="Helical" evidence="1">
    <location>
        <begin position="45"/>
        <end position="63"/>
    </location>
</feature>
<feature type="transmembrane region" description="Helical" evidence="1">
    <location>
        <begin position="138"/>
        <end position="155"/>
    </location>
</feature>
<dbReference type="OrthoDB" id="734052at2"/>
<feature type="transmembrane region" description="Helical" evidence="1">
    <location>
        <begin position="296"/>
        <end position="317"/>
    </location>
</feature>
<accession>A0A1M4W8B6</accession>
<proteinExistence type="predicted"/>
<keyword evidence="1" id="KW-1133">Transmembrane helix</keyword>
<feature type="transmembrane region" description="Helical" evidence="1">
    <location>
        <begin position="68"/>
        <end position="85"/>
    </location>
</feature>
<feature type="transmembrane region" description="Helical" evidence="1">
    <location>
        <begin position="373"/>
        <end position="402"/>
    </location>
</feature>
<name>A0A1M4W8B6_9SPHI</name>
<feature type="transmembrane region" description="Helical" evidence="1">
    <location>
        <begin position="263"/>
        <end position="284"/>
    </location>
</feature>
<protein>
    <submittedName>
        <fullName evidence="2">Uncharacterized protein</fullName>
    </submittedName>
</protein>
<feature type="transmembrane region" description="Helical" evidence="1">
    <location>
        <begin position="12"/>
        <end position="33"/>
    </location>
</feature>
<feature type="transmembrane region" description="Helical" evidence="1">
    <location>
        <begin position="179"/>
        <end position="202"/>
    </location>
</feature>
<gene>
    <name evidence="2" type="ORF">SAMN04488522_1011174</name>
</gene>
<dbReference type="RefSeq" id="WP_073228552.1">
    <property type="nucleotide sequence ID" value="NZ_FQUQ01000001.1"/>
</dbReference>
<feature type="transmembrane region" description="Helical" evidence="1">
    <location>
        <begin position="337"/>
        <end position="353"/>
    </location>
</feature>
<evidence type="ECO:0000256" key="1">
    <source>
        <dbReference type="SAM" id="Phobius"/>
    </source>
</evidence>
<organism evidence="2 3">
    <name type="scientific">Pedobacter caeni</name>
    <dbReference type="NCBI Taxonomy" id="288992"/>
    <lineage>
        <taxon>Bacteria</taxon>
        <taxon>Pseudomonadati</taxon>
        <taxon>Bacteroidota</taxon>
        <taxon>Sphingobacteriia</taxon>
        <taxon>Sphingobacteriales</taxon>
        <taxon>Sphingobacteriaceae</taxon>
        <taxon>Pedobacter</taxon>
    </lineage>
</organism>